<protein>
    <submittedName>
        <fullName evidence="5">Protein phosphatase 2C (PP2C)-like domain</fullName>
    </submittedName>
</protein>
<dbReference type="InParanoid" id="A0A0V0QN88"/>
<organism evidence="5 6">
    <name type="scientific">Pseudocohnilembus persalinus</name>
    <name type="common">Ciliate</name>
    <dbReference type="NCBI Taxonomy" id="266149"/>
    <lineage>
        <taxon>Eukaryota</taxon>
        <taxon>Sar</taxon>
        <taxon>Alveolata</taxon>
        <taxon>Ciliophora</taxon>
        <taxon>Intramacronucleata</taxon>
        <taxon>Oligohymenophorea</taxon>
        <taxon>Scuticociliatia</taxon>
        <taxon>Philasterida</taxon>
        <taxon>Pseudocohnilembidae</taxon>
        <taxon>Pseudocohnilembus</taxon>
    </lineage>
</organism>
<dbReference type="PANTHER" id="PTHR47992">
    <property type="entry name" value="PROTEIN PHOSPHATASE"/>
    <property type="match status" value="1"/>
</dbReference>
<dbReference type="GO" id="GO:0016020">
    <property type="term" value="C:membrane"/>
    <property type="evidence" value="ECO:0007669"/>
    <property type="project" value="UniProtKB-SubCell"/>
</dbReference>
<feature type="compositionally biased region" description="Low complexity" evidence="3">
    <location>
        <begin position="59"/>
        <end position="82"/>
    </location>
</feature>
<feature type="region of interest" description="Disordered" evidence="3">
    <location>
        <begin position="51"/>
        <end position="82"/>
    </location>
</feature>
<evidence type="ECO:0000313" key="6">
    <source>
        <dbReference type="Proteomes" id="UP000054937"/>
    </source>
</evidence>
<evidence type="ECO:0000313" key="5">
    <source>
        <dbReference type="EMBL" id="KRX03413.1"/>
    </source>
</evidence>
<dbReference type="SUPFAM" id="SSF81606">
    <property type="entry name" value="PP2C-like"/>
    <property type="match status" value="1"/>
</dbReference>
<dbReference type="Proteomes" id="UP000054937">
    <property type="component" value="Unassembled WGS sequence"/>
</dbReference>
<dbReference type="GO" id="GO:0004722">
    <property type="term" value="F:protein serine/threonine phosphatase activity"/>
    <property type="evidence" value="ECO:0007669"/>
    <property type="project" value="InterPro"/>
</dbReference>
<feature type="domain" description="PPM-type phosphatase" evidence="4">
    <location>
        <begin position="1"/>
        <end position="201"/>
    </location>
</feature>
<name>A0A0V0QN88_PSEPJ</name>
<dbReference type="InterPro" id="IPR015655">
    <property type="entry name" value="PP2C"/>
</dbReference>
<keyword evidence="6" id="KW-1185">Reference proteome</keyword>
<proteinExistence type="predicted"/>
<dbReference type="Pfam" id="PF00481">
    <property type="entry name" value="PP2C"/>
    <property type="match status" value="1"/>
</dbReference>
<dbReference type="PROSITE" id="PS51746">
    <property type="entry name" value="PPM_2"/>
    <property type="match status" value="1"/>
</dbReference>
<dbReference type="CDD" id="cd00143">
    <property type="entry name" value="PP2Cc"/>
    <property type="match status" value="1"/>
</dbReference>
<evidence type="ECO:0000256" key="1">
    <source>
        <dbReference type="ARBA" id="ARBA00004370"/>
    </source>
</evidence>
<reference evidence="5 6" key="1">
    <citation type="journal article" date="2015" name="Sci. Rep.">
        <title>Genome of the facultative scuticociliatosis pathogen Pseudocohnilembus persalinus provides insight into its virulence through horizontal gene transfer.</title>
        <authorList>
            <person name="Xiong J."/>
            <person name="Wang G."/>
            <person name="Cheng J."/>
            <person name="Tian M."/>
            <person name="Pan X."/>
            <person name="Warren A."/>
            <person name="Jiang C."/>
            <person name="Yuan D."/>
            <person name="Miao W."/>
        </authorList>
    </citation>
    <scope>NUCLEOTIDE SEQUENCE [LARGE SCALE GENOMIC DNA]</scope>
    <source>
        <strain evidence="5">36N120E</strain>
    </source>
</reference>
<comment type="caution">
    <text evidence="5">The sequence shown here is derived from an EMBL/GenBank/DDBJ whole genome shotgun (WGS) entry which is preliminary data.</text>
</comment>
<gene>
    <name evidence="5" type="ORF">PPERSA_02792</name>
</gene>
<evidence type="ECO:0000259" key="4">
    <source>
        <dbReference type="PROSITE" id="PS51746"/>
    </source>
</evidence>
<evidence type="ECO:0000256" key="2">
    <source>
        <dbReference type="ARBA" id="ARBA00023136"/>
    </source>
</evidence>
<accession>A0A0V0QN88</accession>
<dbReference type="InterPro" id="IPR036457">
    <property type="entry name" value="PPM-type-like_dom_sf"/>
</dbReference>
<sequence>MAMAQWENRDSKAALFSMKLDDTWTYKLLSVDHKPGYQGEMQRIIKAGGRVESQEQKKYNTNQNQQNTNQNQQNTNQNQQNTKQKNNNMKMWLKNIQAPGLAISRSFGDYLGSKIGLIAEPDIFQFNLNNYDKFIVMGSNGLWEFLNLDQILNIVNEYYEQRYINQLAAQQAADYLIDLAQQKWVQNDSLIDDITVIVVFLKGSQQNPINNLVN</sequence>
<keyword evidence="2" id="KW-0472">Membrane</keyword>
<dbReference type="EMBL" id="LDAU01000131">
    <property type="protein sequence ID" value="KRX03413.1"/>
    <property type="molecule type" value="Genomic_DNA"/>
</dbReference>
<dbReference type="AlphaFoldDB" id="A0A0V0QN88"/>
<dbReference type="InterPro" id="IPR001932">
    <property type="entry name" value="PPM-type_phosphatase-like_dom"/>
</dbReference>
<dbReference type="Gene3D" id="3.60.40.10">
    <property type="entry name" value="PPM-type phosphatase domain"/>
    <property type="match status" value="1"/>
</dbReference>
<comment type="subcellular location">
    <subcellularLocation>
        <location evidence="1">Membrane</location>
    </subcellularLocation>
</comment>
<dbReference type="OrthoDB" id="10264738at2759"/>
<evidence type="ECO:0000256" key="3">
    <source>
        <dbReference type="SAM" id="MobiDB-lite"/>
    </source>
</evidence>